<name>A0A840QJC4_9PSEU</name>
<accession>A0A840QJC4</accession>
<dbReference type="EMBL" id="JACHIW010000001">
    <property type="protein sequence ID" value="MBB5157823.1"/>
    <property type="molecule type" value="Genomic_DNA"/>
</dbReference>
<protein>
    <submittedName>
        <fullName evidence="1">Uncharacterized protein</fullName>
    </submittedName>
</protein>
<proteinExistence type="predicted"/>
<dbReference type="RefSeq" id="WP_184728679.1">
    <property type="nucleotide sequence ID" value="NZ_JACHIW010000001.1"/>
</dbReference>
<dbReference type="Proteomes" id="UP000584374">
    <property type="component" value="Unassembled WGS sequence"/>
</dbReference>
<gene>
    <name evidence="1" type="ORF">BJ970_005357</name>
</gene>
<dbReference type="AlphaFoldDB" id="A0A840QJC4"/>
<keyword evidence="2" id="KW-1185">Reference proteome</keyword>
<sequence length="69" mass="7529">MSGLRVAAWGRIEDCSMNYAVFGDEVEFRVGGQLEGMDIVFTERSLERLLTQGEQAVRELRAGLGHGGG</sequence>
<comment type="caution">
    <text evidence="1">The sequence shown here is derived from an EMBL/GenBank/DDBJ whole genome shotgun (WGS) entry which is preliminary data.</text>
</comment>
<reference evidence="1 2" key="1">
    <citation type="submission" date="2020-08" db="EMBL/GenBank/DDBJ databases">
        <title>Sequencing the genomes of 1000 actinobacteria strains.</title>
        <authorList>
            <person name="Klenk H.-P."/>
        </authorList>
    </citation>
    <scope>NUCLEOTIDE SEQUENCE [LARGE SCALE GENOMIC DNA]</scope>
    <source>
        <strain evidence="1 2">DSM 45584</strain>
    </source>
</reference>
<evidence type="ECO:0000313" key="1">
    <source>
        <dbReference type="EMBL" id="MBB5157823.1"/>
    </source>
</evidence>
<evidence type="ECO:0000313" key="2">
    <source>
        <dbReference type="Proteomes" id="UP000584374"/>
    </source>
</evidence>
<organism evidence="1 2">
    <name type="scientific">Saccharopolyspora phatthalungensis</name>
    <dbReference type="NCBI Taxonomy" id="664693"/>
    <lineage>
        <taxon>Bacteria</taxon>
        <taxon>Bacillati</taxon>
        <taxon>Actinomycetota</taxon>
        <taxon>Actinomycetes</taxon>
        <taxon>Pseudonocardiales</taxon>
        <taxon>Pseudonocardiaceae</taxon>
        <taxon>Saccharopolyspora</taxon>
    </lineage>
</organism>